<dbReference type="PRINTS" id="PR00081">
    <property type="entry name" value="GDHRDH"/>
</dbReference>
<evidence type="ECO:0000313" key="4">
    <source>
        <dbReference type="EMBL" id="TMW67868.1"/>
    </source>
</evidence>
<sequence length="303" mass="32588">MAQPIKTFLSAPTSEPASIAAPTNGQKVWLITGCSSGFGREISIAARRRGDLVIATARKIETLEDLKELGCATLTLDVTASDETVKQVVAAAHAIYGRIDILVNNAGFCVIGVVEEASAYEVQAMFDTNLFGLLRMTRAVLPYMREQQSGTIANIGSMAGYNAFPMGGIYNATKFAVAGVTQALRMEVASFGIKVTTVEFGSFLTPASEIIRRFDTHLPAYEPLTNAVLGGVAAVTHDDPAKGAQAVVEALTQSGRCEGRELPRRLPVGGNIYDAWHAVQATAQKEFSEWEDFVKPEMYAFDK</sequence>
<evidence type="ECO:0000313" key="5">
    <source>
        <dbReference type="Proteomes" id="UP000794436"/>
    </source>
</evidence>
<dbReference type="InterPro" id="IPR051911">
    <property type="entry name" value="SDR_oxidoreductase"/>
</dbReference>
<dbReference type="Gene3D" id="3.40.50.720">
    <property type="entry name" value="NAD(P)-binding Rossmann-like Domain"/>
    <property type="match status" value="1"/>
</dbReference>
<reference evidence="4" key="1">
    <citation type="submission" date="2019-03" db="EMBL/GenBank/DDBJ databases">
        <title>Long read genome sequence of the mycoparasitic Pythium oligandrum ATCC 38472 isolated from sugarbeet rhizosphere.</title>
        <authorList>
            <person name="Gaulin E."/>
        </authorList>
    </citation>
    <scope>NUCLEOTIDE SEQUENCE</scope>
    <source>
        <strain evidence="4">ATCC 38472_TT</strain>
    </source>
</reference>
<dbReference type="OrthoDB" id="49269at2759"/>
<dbReference type="AlphaFoldDB" id="A0A8K1CT84"/>
<dbReference type="Pfam" id="PF00106">
    <property type="entry name" value="adh_short"/>
    <property type="match status" value="1"/>
</dbReference>
<dbReference type="InterPro" id="IPR002347">
    <property type="entry name" value="SDR_fam"/>
</dbReference>
<name>A0A8K1CT84_PYTOL</name>
<comment type="caution">
    <text evidence="4">The sequence shown here is derived from an EMBL/GenBank/DDBJ whole genome shotgun (WGS) entry which is preliminary data.</text>
</comment>
<dbReference type="Proteomes" id="UP000794436">
    <property type="component" value="Unassembled WGS sequence"/>
</dbReference>
<dbReference type="PRINTS" id="PR00080">
    <property type="entry name" value="SDRFAMILY"/>
</dbReference>
<dbReference type="InterPro" id="IPR036291">
    <property type="entry name" value="NAD(P)-bd_dom_sf"/>
</dbReference>
<dbReference type="InterPro" id="IPR020904">
    <property type="entry name" value="Sc_DH/Rdtase_CS"/>
</dbReference>
<evidence type="ECO:0000256" key="1">
    <source>
        <dbReference type="ARBA" id="ARBA00006484"/>
    </source>
</evidence>
<dbReference type="PROSITE" id="PS00061">
    <property type="entry name" value="ADH_SHORT"/>
    <property type="match status" value="1"/>
</dbReference>
<dbReference type="PANTHER" id="PTHR43976">
    <property type="entry name" value="SHORT CHAIN DEHYDROGENASE"/>
    <property type="match status" value="1"/>
</dbReference>
<proteinExistence type="inferred from homology"/>
<dbReference type="GO" id="GO:0016491">
    <property type="term" value="F:oxidoreductase activity"/>
    <property type="evidence" value="ECO:0007669"/>
    <property type="project" value="UniProtKB-KW"/>
</dbReference>
<dbReference type="SUPFAM" id="SSF51735">
    <property type="entry name" value="NAD(P)-binding Rossmann-fold domains"/>
    <property type="match status" value="1"/>
</dbReference>
<protein>
    <submittedName>
        <fullName evidence="4">Uncharacterized protein</fullName>
    </submittedName>
</protein>
<evidence type="ECO:0000256" key="3">
    <source>
        <dbReference type="RuleBase" id="RU000363"/>
    </source>
</evidence>
<comment type="similarity">
    <text evidence="1 3">Belongs to the short-chain dehydrogenases/reductases (SDR) family.</text>
</comment>
<dbReference type="EMBL" id="SPLM01000003">
    <property type="protein sequence ID" value="TMW67868.1"/>
    <property type="molecule type" value="Genomic_DNA"/>
</dbReference>
<dbReference type="CDD" id="cd05374">
    <property type="entry name" value="17beta-HSD-like_SDR_c"/>
    <property type="match status" value="1"/>
</dbReference>
<gene>
    <name evidence="4" type="ORF">Poli38472_007540</name>
</gene>
<keyword evidence="5" id="KW-1185">Reference proteome</keyword>
<keyword evidence="2" id="KW-0560">Oxidoreductase</keyword>
<accession>A0A8K1CT84</accession>
<evidence type="ECO:0000256" key="2">
    <source>
        <dbReference type="ARBA" id="ARBA00023002"/>
    </source>
</evidence>
<organism evidence="4 5">
    <name type="scientific">Pythium oligandrum</name>
    <name type="common">Mycoparasitic fungus</name>
    <dbReference type="NCBI Taxonomy" id="41045"/>
    <lineage>
        <taxon>Eukaryota</taxon>
        <taxon>Sar</taxon>
        <taxon>Stramenopiles</taxon>
        <taxon>Oomycota</taxon>
        <taxon>Peronosporomycetes</taxon>
        <taxon>Pythiales</taxon>
        <taxon>Pythiaceae</taxon>
        <taxon>Pythium</taxon>
    </lineage>
</organism>
<dbReference type="PANTHER" id="PTHR43976:SF16">
    <property type="entry name" value="SHORT-CHAIN DEHYDROGENASE_REDUCTASE FAMILY PROTEIN"/>
    <property type="match status" value="1"/>
</dbReference>